<feature type="transmembrane region" description="Helical" evidence="1">
    <location>
        <begin position="82"/>
        <end position="104"/>
    </location>
</feature>
<feature type="transmembrane region" description="Helical" evidence="1">
    <location>
        <begin position="190"/>
        <end position="210"/>
    </location>
</feature>
<keyword evidence="1" id="KW-0812">Transmembrane</keyword>
<protein>
    <submittedName>
        <fullName evidence="2">YeeE/YedE family protein</fullName>
    </submittedName>
</protein>
<dbReference type="KEGG" id="lgo:JCM16774_0821"/>
<dbReference type="STRING" id="714315.GCA_000516535_00812"/>
<dbReference type="InterPro" id="IPR007272">
    <property type="entry name" value="Sulf_transp_TsuA/YedE"/>
</dbReference>
<feature type="transmembrane region" description="Helical" evidence="1">
    <location>
        <begin position="20"/>
        <end position="37"/>
    </location>
</feature>
<organism evidence="2 3">
    <name type="scientific">Pseudoleptotrichia goodfellowii</name>
    <dbReference type="NCBI Taxonomy" id="157692"/>
    <lineage>
        <taxon>Bacteria</taxon>
        <taxon>Fusobacteriati</taxon>
        <taxon>Fusobacteriota</taxon>
        <taxon>Fusobacteriia</taxon>
        <taxon>Fusobacteriales</taxon>
        <taxon>Leptotrichiaceae</taxon>
        <taxon>Pseudoleptotrichia</taxon>
    </lineage>
</organism>
<dbReference type="EMBL" id="AP019822">
    <property type="protein sequence ID" value="BBM35891.1"/>
    <property type="molecule type" value="Genomic_DNA"/>
</dbReference>
<proteinExistence type="predicted"/>
<sequence length="222" mass="24237">MNTETKIKTRTQRKPFKSQIPFALALTALVVVFGFYLKDVKLVTFWIFGLAFGIILQRSRFCFTAAFRDPILTGSTSLTRGVLLAISIGTIGFTAISFGSVLSGGKFIGVDSVEPLSLLTIAGGIIFGIGMVMAGGCASGTLMRFGEGFELQWVSFIFFMLGSVAGAWAMGFLEPVFSNKKFAIYLPEHLGWIGALVFQFSIILILYIIALKWQKKKIGSDK</sequence>
<dbReference type="AlphaFoldDB" id="A0A510JBS6"/>
<evidence type="ECO:0000256" key="1">
    <source>
        <dbReference type="SAM" id="Phobius"/>
    </source>
</evidence>
<keyword evidence="1" id="KW-1133">Transmembrane helix</keyword>
<dbReference type="Proteomes" id="UP000321606">
    <property type="component" value="Chromosome"/>
</dbReference>
<evidence type="ECO:0000313" key="3">
    <source>
        <dbReference type="Proteomes" id="UP000321606"/>
    </source>
</evidence>
<dbReference type="OrthoDB" id="9794165at2"/>
<gene>
    <name evidence="2" type="ORF">JCM16774_0821</name>
</gene>
<feature type="transmembrane region" description="Helical" evidence="1">
    <location>
        <begin position="151"/>
        <end position="170"/>
    </location>
</feature>
<feature type="transmembrane region" description="Helical" evidence="1">
    <location>
        <begin position="116"/>
        <end position="139"/>
    </location>
</feature>
<feature type="transmembrane region" description="Helical" evidence="1">
    <location>
        <begin position="43"/>
        <end position="61"/>
    </location>
</feature>
<evidence type="ECO:0000313" key="2">
    <source>
        <dbReference type="EMBL" id="BBM35891.1"/>
    </source>
</evidence>
<dbReference type="Pfam" id="PF04143">
    <property type="entry name" value="Sulf_transp"/>
    <property type="match status" value="1"/>
</dbReference>
<dbReference type="RefSeq" id="WP_026737339.1">
    <property type="nucleotide sequence ID" value="NZ_AP019822.1"/>
</dbReference>
<accession>A0A510JBS6</accession>
<reference evidence="2 3" key="1">
    <citation type="submission" date="2019-07" db="EMBL/GenBank/DDBJ databases">
        <title>Complete Genome Sequence of Leptotrichia goodfellowii Strain JCM 16774.</title>
        <authorList>
            <person name="Watanabe S."/>
            <person name="Cui L."/>
        </authorList>
    </citation>
    <scope>NUCLEOTIDE SEQUENCE [LARGE SCALE GENOMIC DNA]</scope>
    <source>
        <strain evidence="2 3">JCM16774</strain>
    </source>
</reference>
<keyword evidence="1" id="KW-0472">Membrane</keyword>
<name>A0A510JBS6_9FUSO</name>